<evidence type="ECO:0000313" key="4">
    <source>
        <dbReference type="Proteomes" id="UP000278036"/>
    </source>
</evidence>
<keyword evidence="3" id="KW-1185">Reference proteome</keyword>
<evidence type="ECO:0000313" key="3">
    <source>
        <dbReference type="Proteomes" id="UP000274097"/>
    </source>
</evidence>
<dbReference type="EMBL" id="RFLX01000006">
    <property type="protein sequence ID" value="RMI25155.1"/>
    <property type="molecule type" value="Genomic_DNA"/>
</dbReference>
<proteinExistence type="predicted"/>
<accession>A0A3A9JPB0</accession>
<protein>
    <submittedName>
        <fullName evidence="1">Glycosyl hydrolase family protein</fullName>
    </submittedName>
</protein>
<comment type="caution">
    <text evidence="1">The sequence shown here is derived from an EMBL/GenBank/DDBJ whole genome shotgun (WGS) entry which is preliminary data.</text>
</comment>
<dbReference type="InterPro" id="IPR017853">
    <property type="entry name" value="GH"/>
</dbReference>
<dbReference type="EMBL" id="RAQU01000012">
    <property type="protein sequence ID" value="RKK05664.1"/>
    <property type="molecule type" value="Genomic_DNA"/>
</dbReference>
<dbReference type="OrthoDB" id="9803892at2"/>
<reference evidence="1 4" key="1">
    <citation type="submission" date="2018-09" db="EMBL/GenBank/DDBJ databases">
        <title>Roseomonas sp. nov., isolated from feces of Tibetan antelopes in the Qinghai-Tibet plateau, China.</title>
        <authorList>
            <person name="Tian Z."/>
        </authorList>
    </citation>
    <scope>NUCLEOTIDE SEQUENCE [LARGE SCALE GENOMIC DNA]</scope>
    <source>
        <strain evidence="2 3">Z23</strain>
        <strain evidence="1 4">Z24</strain>
    </source>
</reference>
<keyword evidence="1" id="KW-0378">Hydrolase</keyword>
<evidence type="ECO:0000313" key="1">
    <source>
        <dbReference type="EMBL" id="RKK05664.1"/>
    </source>
</evidence>
<name>A0A3A9JPB0_9PROT</name>
<dbReference type="GO" id="GO:0004553">
    <property type="term" value="F:hydrolase activity, hydrolyzing O-glycosyl compounds"/>
    <property type="evidence" value="ECO:0007669"/>
    <property type="project" value="InterPro"/>
</dbReference>
<dbReference type="Gene3D" id="3.20.20.80">
    <property type="entry name" value="Glycosidases"/>
    <property type="match status" value="1"/>
</dbReference>
<dbReference type="InParanoid" id="A0A3A9JPB0"/>
<dbReference type="SUPFAM" id="SSF51445">
    <property type="entry name" value="(Trans)glycosidases"/>
    <property type="match status" value="1"/>
</dbReference>
<dbReference type="FunCoup" id="A0A3A9JPB0">
    <property type="interactions" value="516"/>
</dbReference>
<evidence type="ECO:0000313" key="2">
    <source>
        <dbReference type="EMBL" id="RMI25155.1"/>
    </source>
</evidence>
<sequence length="445" mass="50647">MTDAVRRRAGTCRERDLVTGLEVWGGVECTMLQVNGEWRDQLHETGHAQRVKDLDLIAALGITRLRYPVLWEKVAPRSLEDMDWSWSDARLARLRELGIAPIVGLVHHGSGPDYTSLLDPLFPEKLAEYAGHAARRYPWVQDWTPVNEPLTTARFSGLYGLWHPHGRDMRSFLTALVNECRGTVLAMRAIRRVCPGARLIQTEDLGRVFSTPPLAAQAEHENQRRWLSLDLLCGRVDSSHPWHDLMLSEGIAHEQLDQFVAEPCIPDVIGINHYVTSDRFLDHRAKIYPPHVPRGRYVDVEAVRVPLPEGYETGAEARLREAWERYRLPTAVTEAHLGCMEPEESVRWLLEVWNAAARLRREGADLRAVTVWSLFGAVDWCSLLQRRDNAYEAGVFDARHDPPRPTPLAKAVRALATTGGFAHPVVEQPGWWRRPDRFVVQRRPA</sequence>
<dbReference type="Proteomes" id="UP000278036">
    <property type="component" value="Unassembled WGS sequence"/>
</dbReference>
<dbReference type="AlphaFoldDB" id="A0A3A9JPB0"/>
<dbReference type="GO" id="GO:0005975">
    <property type="term" value="P:carbohydrate metabolic process"/>
    <property type="evidence" value="ECO:0007669"/>
    <property type="project" value="InterPro"/>
</dbReference>
<gene>
    <name evidence="1" type="ORF">D6Z83_03135</name>
    <name evidence="2" type="ORF">EBE87_10725</name>
</gene>
<organism evidence="1 4">
    <name type="scientific">Teichococcus wenyumeiae</name>
    <dbReference type="NCBI Taxonomy" id="2478470"/>
    <lineage>
        <taxon>Bacteria</taxon>
        <taxon>Pseudomonadati</taxon>
        <taxon>Pseudomonadota</taxon>
        <taxon>Alphaproteobacteria</taxon>
        <taxon>Acetobacterales</taxon>
        <taxon>Roseomonadaceae</taxon>
        <taxon>Roseomonas</taxon>
    </lineage>
</organism>
<dbReference type="Proteomes" id="UP000274097">
    <property type="component" value="Unassembled WGS sequence"/>
</dbReference>